<evidence type="ECO:0000256" key="2">
    <source>
        <dbReference type="ARBA" id="ARBA00022475"/>
    </source>
</evidence>
<dbReference type="PANTHER" id="PTHR30287:SF1">
    <property type="entry name" value="INNER MEMBRANE PROTEIN"/>
    <property type="match status" value="1"/>
</dbReference>
<dbReference type="Gene3D" id="1.10.287.620">
    <property type="entry name" value="Helix Hairpins"/>
    <property type="match status" value="1"/>
</dbReference>
<feature type="transmembrane region" description="Helical" evidence="8">
    <location>
        <begin position="528"/>
        <end position="548"/>
    </location>
</feature>
<dbReference type="Gene3D" id="1.20.5.340">
    <property type="match status" value="1"/>
</dbReference>
<feature type="compositionally biased region" description="Basic and acidic residues" evidence="7">
    <location>
        <begin position="274"/>
        <end position="293"/>
    </location>
</feature>
<evidence type="ECO:0000256" key="5">
    <source>
        <dbReference type="ARBA" id="ARBA00023136"/>
    </source>
</evidence>
<dbReference type="InterPro" id="IPR038766">
    <property type="entry name" value="Membrane_comp_ABC_pdt"/>
</dbReference>
<evidence type="ECO:0000256" key="8">
    <source>
        <dbReference type="SAM" id="Phobius"/>
    </source>
</evidence>
<dbReference type="Pfam" id="PF12704">
    <property type="entry name" value="MacB_PCD"/>
    <property type="match status" value="1"/>
</dbReference>
<evidence type="ECO:0000313" key="11">
    <source>
        <dbReference type="EMBL" id="MCU7378745.1"/>
    </source>
</evidence>
<feature type="transmembrane region" description="Helical" evidence="8">
    <location>
        <begin position="923"/>
        <end position="943"/>
    </location>
</feature>
<feature type="transmembrane region" description="Helical" evidence="8">
    <location>
        <begin position="20"/>
        <end position="38"/>
    </location>
</feature>
<evidence type="ECO:0000256" key="6">
    <source>
        <dbReference type="SAM" id="Coils"/>
    </source>
</evidence>
<keyword evidence="6" id="KW-0175">Coiled coil</keyword>
<comment type="subcellular location">
    <subcellularLocation>
        <location evidence="1">Cell membrane</location>
        <topology evidence="1">Multi-pass membrane protein</topology>
    </subcellularLocation>
</comment>
<dbReference type="GO" id="GO:0005886">
    <property type="term" value="C:plasma membrane"/>
    <property type="evidence" value="ECO:0007669"/>
    <property type="project" value="UniProtKB-SubCell"/>
</dbReference>
<feature type="transmembrane region" description="Helical" evidence="8">
    <location>
        <begin position="624"/>
        <end position="644"/>
    </location>
</feature>
<keyword evidence="5 8" id="KW-0472">Membrane</keyword>
<evidence type="ECO:0000259" key="10">
    <source>
        <dbReference type="Pfam" id="PF12704"/>
    </source>
</evidence>
<name>A0A9J6QNJ2_9FIRM</name>
<proteinExistence type="predicted"/>
<dbReference type="AlphaFoldDB" id="A0A9J6QNJ2"/>
<evidence type="ECO:0000256" key="7">
    <source>
        <dbReference type="SAM" id="MobiDB-lite"/>
    </source>
</evidence>
<feature type="coiled-coil region" evidence="6">
    <location>
        <begin position="401"/>
        <end position="449"/>
    </location>
</feature>
<feature type="transmembrane region" description="Helical" evidence="8">
    <location>
        <begin position="1018"/>
        <end position="1040"/>
    </location>
</feature>
<feature type="transmembrane region" description="Helical" evidence="8">
    <location>
        <begin position="576"/>
        <end position="604"/>
    </location>
</feature>
<evidence type="ECO:0000256" key="1">
    <source>
        <dbReference type="ARBA" id="ARBA00004651"/>
    </source>
</evidence>
<feature type="transmembrane region" description="Helical" evidence="8">
    <location>
        <begin position="697"/>
        <end position="717"/>
    </location>
</feature>
<organism evidence="11 12">
    <name type="scientific">Hominibacterium faecale</name>
    <dbReference type="NCBI Taxonomy" id="2839743"/>
    <lineage>
        <taxon>Bacteria</taxon>
        <taxon>Bacillati</taxon>
        <taxon>Bacillota</taxon>
        <taxon>Clostridia</taxon>
        <taxon>Peptostreptococcales</taxon>
        <taxon>Anaerovoracaceae</taxon>
        <taxon>Hominibacterium</taxon>
    </lineage>
</organism>
<keyword evidence="12" id="KW-1185">Reference proteome</keyword>
<sequence>MKRNYTRTITREIKQSFGRFVAIIAIVALGVGFLVGILSSTPDMKASVDQYYQDSSMSDFNIKSTMGLTGEDAAALASLPQVDQVMPAYVTDVLMSTGEDEVLAGRIYGLELSKNNSAAFINDLTLVKGRMPKKTGECVIEKPNDYMSQLSIGDTLAISPDTEDLSDTYRQQNFTIVGIVNSPYYFCNSKEPASAGNGRAGVIVYTDSSAYKLDAYTDLFLTLKNAGASFSDDYKDHIQTVSDEIDDLSAVRIAVRYDEIVAKAEDKLKDAKEKLDKEKKKSEKELADAKKQIDQGQQEIDSGTAQLGKAKAQLKTGEAKLADGKKELKSGKAQLKKAKEALSTGKTQVEQARKQLNESKKQLDAVKDQVQQAKEALAAGYPLSDEMLAQIAAYDQGLAQYEQGLAQVTEQEKKLAGAENQIKANEKKITQSQKEITANEKKLADARKTIFSNEKKLADAKKKLDSARLAYKDGKETAAAEIAKAEKKIDKAQADIDDLDKPEWYILDRNSNVSYARYQVDVEKVADVAAVFPIFFFLVAALVSLTTMTRMVEEERIQIGTLKALGYNRRTIMAKYLIYCGAATVLGCAVGLASGFQLLPTVLYKAYASQYELPELILQFNGKFALISCGLEILCTLGATWFACSRTLSEKPAALMVPRAPKAGKRILLERATALWKRLSFSYKATARNIFRYKKHLFMTIIGIAGCTALMVTGFGLQDSMSEIVHTQYDQIFKYDMKIELVEDKTDSTLQDFLDGKAHTKVSSQAAEASSAGGSEKISTTLYIPENDQAFCQFILLRHPRSNTAISFDQDGVIMTEKMADVLELSPGDRFTLKNIDDQTAEFTLTDITENYVGCYLYMDQSVYRSAFGGFDYNGYLVQSGIKGLAAQDQTAQGLQDSEYVASSEFNSQLKQSYEGMLSSINLIVYVLILCAGALAVVVLYNLTNININERSRELATLRVLGYYHNEVARYIFREIGLLSILGTLAGLAAGFALHRYVVITAESPDFMMGREISPLSYVLAALITLAFSALVDVLMIFKLRRIEMVESMKAVD</sequence>
<gene>
    <name evidence="11" type="ORF">OBO34_10305</name>
</gene>
<evidence type="ECO:0000256" key="3">
    <source>
        <dbReference type="ARBA" id="ARBA00022692"/>
    </source>
</evidence>
<evidence type="ECO:0000313" key="12">
    <source>
        <dbReference type="Proteomes" id="UP001065549"/>
    </source>
</evidence>
<keyword evidence="4 8" id="KW-1133">Transmembrane helix</keyword>
<feature type="domain" description="MacB-like periplasmic core" evidence="10">
    <location>
        <begin position="23"/>
        <end position="192"/>
    </location>
</feature>
<reference evidence="11" key="1">
    <citation type="submission" date="2022-09" db="EMBL/GenBank/DDBJ databases">
        <title>Culturomic study of gut microbiota in children with autism spectrum disorder.</title>
        <authorList>
            <person name="Efimov B.A."/>
            <person name="Chaplin A.V."/>
            <person name="Sokolova S.R."/>
            <person name="Pikina A.P."/>
            <person name="Korzhanova M."/>
            <person name="Belova V."/>
            <person name="Korostin D."/>
        </authorList>
    </citation>
    <scope>NUCLEOTIDE SEQUENCE</scope>
    <source>
        <strain evidence="11">ASD5510</strain>
    </source>
</reference>
<dbReference type="PANTHER" id="PTHR30287">
    <property type="entry name" value="MEMBRANE COMPONENT OF PREDICTED ABC SUPERFAMILY METABOLITE UPTAKE TRANSPORTER"/>
    <property type="match status" value="1"/>
</dbReference>
<keyword evidence="3 8" id="KW-0812">Transmembrane</keyword>
<dbReference type="RefSeq" id="WP_253021134.1">
    <property type="nucleotide sequence ID" value="NZ_JAOSHN010000004.1"/>
</dbReference>
<keyword evidence="2" id="KW-1003">Cell membrane</keyword>
<feature type="domain" description="ABC3 transporter permease C-terminal" evidence="9">
    <location>
        <begin position="531"/>
        <end position="651"/>
    </location>
</feature>
<accession>A0A9J6QNJ2</accession>
<evidence type="ECO:0000259" key="9">
    <source>
        <dbReference type="Pfam" id="PF02687"/>
    </source>
</evidence>
<dbReference type="InterPro" id="IPR003838">
    <property type="entry name" value="ABC3_permease_C"/>
</dbReference>
<evidence type="ECO:0000256" key="4">
    <source>
        <dbReference type="ARBA" id="ARBA00022989"/>
    </source>
</evidence>
<feature type="domain" description="ABC3 transporter permease C-terminal" evidence="9">
    <location>
        <begin position="927"/>
        <end position="1044"/>
    </location>
</feature>
<feature type="coiled-coil region" evidence="6">
    <location>
        <begin position="475"/>
        <end position="502"/>
    </location>
</feature>
<feature type="region of interest" description="Disordered" evidence="7">
    <location>
        <begin position="274"/>
        <end position="301"/>
    </location>
</feature>
<comment type="caution">
    <text evidence="11">The sequence shown here is derived from an EMBL/GenBank/DDBJ whole genome shotgun (WGS) entry which is preliminary data.</text>
</comment>
<feature type="transmembrane region" description="Helical" evidence="8">
    <location>
        <begin position="976"/>
        <end position="998"/>
    </location>
</feature>
<dbReference type="InterPro" id="IPR025857">
    <property type="entry name" value="MacB_PCD"/>
</dbReference>
<dbReference type="Pfam" id="PF02687">
    <property type="entry name" value="FtsX"/>
    <property type="match status" value="2"/>
</dbReference>
<dbReference type="Proteomes" id="UP001065549">
    <property type="component" value="Unassembled WGS sequence"/>
</dbReference>
<protein>
    <submittedName>
        <fullName evidence="11">FtsX-like permease family protein</fullName>
    </submittedName>
</protein>
<dbReference type="EMBL" id="JAOSHN010000004">
    <property type="protein sequence ID" value="MCU7378745.1"/>
    <property type="molecule type" value="Genomic_DNA"/>
</dbReference>